<sequence length="141" mass="15618">HAQYRRVLYSRGLFYDSDQVWRLMGATVLNGENDTSNEFLTIDDAQKVNTFALSTSLGRLSMWSLNRDYQCGSNVGTKADTVSFCSGLKQSDGEYAQVLAQGLTGIPGTLVDYSEAWKDTDSTVSYKKWDSASGMRQGTRS</sequence>
<organism evidence="1">
    <name type="scientific">uncultured Paenibacillus sp</name>
    <dbReference type="NCBI Taxonomy" id="227322"/>
    <lineage>
        <taxon>Bacteria</taxon>
        <taxon>Bacillati</taxon>
        <taxon>Bacillota</taxon>
        <taxon>Bacilli</taxon>
        <taxon>Bacillales</taxon>
        <taxon>Paenibacillaceae</taxon>
        <taxon>Paenibacillus</taxon>
        <taxon>environmental samples</taxon>
    </lineage>
</organism>
<dbReference type="Gene3D" id="3.20.20.80">
    <property type="entry name" value="Glycosidases"/>
    <property type="match status" value="1"/>
</dbReference>
<dbReference type="PANTHER" id="PTHR42976:SF1">
    <property type="entry name" value="GH18 DOMAIN-CONTAINING PROTEIN-RELATED"/>
    <property type="match status" value="1"/>
</dbReference>
<protein>
    <submittedName>
        <fullName evidence="1">CAZy families CBM5|GH18 protein</fullName>
    </submittedName>
</protein>
<dbReference type="PANTHER" id="PTHR42976">
    <property type="entry name" value="BIFUNCTIONAL CHITINASE/LYSOZYME-RELATED"/>
    <property type="match status" value="1"/>
</dbReference>
<dbReference type="EMBL" id="KF121105">
    <property type="protein sequence ID" value="AIA88389.1"/>
    <property type="molecule type" value="Genomic_DNA"/>
</dbReference>
<evidence type="ECO:0000313" key="1">
    <source>
        <dbReference type="EMBL" id="AIA88389.1"/>
    </source>
</evidence>
<dbReference type="AlphaFoldDB" id="A0A060BZN7"/>
<reference evidence="1" key="1">
    <citation type="journal article" date="2013" name="Environ. Microbiol.">
        <title>Seasonally variable intestinal metagenomes of the red palm weevil (Rhynchophorus ferrugineus).</title>
        <authorList>
            <person name="Jia S."/>
            <person name="Zhang X."/>
            <person name="Zhang G."/>
            <person name="Yin A."/>
            <person name="Zhang S."/>
            <person name="Li F."/>
            <person name="Wang L."/>
            <person name="Zhao D."/>
            <person name="Yun Q."/>
            <person name="Tala"/>
            <person name="Wang J."/>
            <person name="Sun G."/>
            <person name="Baabdullah M."/>
            <person name="Yu X."/>
            <person name="Hu S."/>
            <person name="Al-Mssallem I.S."/>
            <person name="Yu J."/>
        </authorList>
    </citation>
    <scope>NUCLEOTIDE SEQUENCE</scope>
</reference>
<accession>A0A060BZN7</accession>
<feature type="non-terminal residue" evidence="1">
    <location>
        <position position="1"/>
    </location>
</feature>
<dbReference type="InterPro" id="IPR052750">
    <property type="entry name" value="GH18_Chitinase"/>
</dbReference>
<proteinExistence type="predicted"/>
<name>A0A060BZN7_9BACL</name>